<dbReference type="PANTHER" id="PTHR34835:SF77">
    <property type="entry name" value="OS08G0365200 PROTEIN"/>
    <property type="match status" value="1"/>
</dbReference>
<dbReference type="Gramene" id="AET3Gv20217000.1">
    <property type="protein sequence ID" value="AET3Gv20217000.1"/>
    <property type="gene ID" value="AET3Gv20217000"/>
</dbReference>
<reference evidence="2" key="2">
    <citation type="journal article" date="2017" name="Nat. Plants">
        <title>The Aegilops tauschii genome reveals multiple impacts of transposons.</title>
        <authorList>
            <person name="Zhao G."/>
            <person name="Zou C."/>
            <person name="Li K."/>
            <person name="Wang K."/>
            <person name="Li T."/>
            <person name="Gao L."/>
            <person name="Zhang X."/>
            <person name="Wang H."/>
            <person name="Yang Z."/>
            <person name="Liu X."/>
            <person name="Jiang W."/>
            <person name="Mao L."/>
            <person name="Kong X."/>
            <person name="Jiao Y."/>
            <person name="Jia J."/>
        </authorList>
    </citation>
    <scope>NUCLEOTIDE SEQUENCE [LARGE SCALE GENOMIC DNA]</scope>
    <source>
        <strain evidence="2">cv. AL8/78</strain>
    </source>
</reference>
<reference evidence="1" key="4">
    <citation type="submission" date="2019-03" db="UniProtKB">
        <authorList>
            <consortium name="EnsemblPlants"/>
        </authorList>
    </citation>
    <scope>IDENTIFICATION</scope>
</reference>
<name>A0A453E497_AEGTS</name>
<dbReference type="STRING" id="200361.A0A453E497"/>
<keyword evidence="2" id="KW-1185">Reference proteome</keyword>
<dbReference type="OrthoDB" id="643913at2759"/>
<dbReference type="OMA" id="QTHIFMA"/>
<reference evidence="2" key="1">
    <citation type="journal article" date="2014" name="Science">
        <title>Ancient hybridizations among the ancestral genomes of bread wheat.</title>
        <authorList>
            <consortium name="International Wheat Genome Sequencing Consortium,"/>
            <person name="Marcussen T."/>
            <person name="Sandve S.R."/>
            <person name="Heier L."/>
            <person name="Spannagl M."/>
            <person name="Pfeifer M."/>
            <person name="Jakobsen K.S."/>
            <person name="Wulff B.B."/>
            <person name="Steuernagel B."/>
            <person name="Mayer K.F."/>
            <person name="Olsen O.A."/>
        </authorList>
    </citation>
    <scope>NUCLEOTIDE SEQUENCE [LARGE SCALE GENOMIC DNA]</scope>
    <source>
        <strain evidence="2">cv. AL8/78</strain>
    </source>
</reference>
<dbReference type="EnsemblPlants" id="AET3Gv20217000.1">
    <property type="protein sequence ID" value="AET3Gv20217000.1"/>
    <property type="gene ID" value="AET3Gv20217000"/>
</dbReference>
<reference evidence="1" key="5">
    <citation type="journal article" date="2021" name="G3 (Bethesda)">
        <title>Aegilops tauschii genome assembly Aet v5.0 features greater sequence contiguity and improved annotation.</title>
        <authorList>
            <person name="Wang L."/>
            <person name="Zhu T."/>
            <person name="Rodriguez J.C."/>
            <person name="Deal K.R."/>
            <person name="Dubcovsky J."/>
            <person name="McGuire P.E."/>
            <person name="Lux T."/>
            <person name="Spannagl M."/>
            <person name="Mayer K.F.X."/>
            <person name="Baldrich P."/>
            <person name="Meyers B.C."/>
            <person name="Huo N."/>
            <person name="Gu Y.Q."/>
            <person name="Zhou H."/>
            <person name="Devos K.M."/>
            <person name="Bennetzen J.L."/>
            <person name="Unver T."/>
            <person name="Budak H."/>
            <person name="Gulick P.J."/>
            <person name="Galiba G."/>
            <person name="Kalapos B."/>
            <person name="Nelson D.R."/>
            <person name="Li P."/>
            <person name="You F.M."/>
            <person name="Luo M.C."/>
            <person name="Dvorak J."/>
        </authorList>
    </citation>
    <scope>NUCLEOTIDE SEQUENCE [LARGE SCALE GENOMIC DNA]</scope>
    <source>
        <strain evidence="1">cv. AL8/78</strain>
    </source>
</reference>
<evidence type="ECO:0000313" key="1">
    <source>
        <dbReference type="EnsemblPlants" id="AET3Gv20217000.1"/>
    </source>
</evidence>
<dbReference type="PANTHER" id="PTHR34835">
    <property type="entry name" value="OS07G0283600 PROTEIN-RELATED"/>
    <property type="match status" value="1"/>
</dbReference>
<evidence type="ECO:0000313" key="2">
    <source>
        <dbReference type="Proteomes" id="UP000015105"/>
    </source>
</evidence>
<evidence type="ECO:0008006" key="3">
    <source>
        <dbReference type="Google" id="ProtNLM"/>
    </source>
</evidence>
<accession>A0A453E497</accession>
<organism evidence="1 2">
    <name type="scientific">Aegilops tauschii subsp. strangulata</name>
    <name type="common">Goatgrass</name>
    <dbReference type="NCBI Taxonomy" id="200361"/>
    <lineage>
        <taxon>Eukaryota</taxon>
        <taxon>Viridiplantae</taxon>
        <taxon>Streptophyta</taxon>
        <taxon>Embryophyta</taxon>
        <taxon>Tracheophyta</taxon>
        <taxon>Spermatophyta</taxon>
        <taxon>Magnoliopsida</taxon>
        <taxon>Liliopsida</taxon>
        <taxon>Poales</taxon>
        <taxon>Poaceae</taxon>
        <taxon>BOP clade</taxon>
        <taxon>Pooideae</taxon>
        <taxon>Triticodae</taxon>
        <taxon>Triticeae</taxon>
        <taxon>Triticinae</taxon>
        <taxon>Aegilops</taxon>
    </lineage>
</organism>
<protein>
    <recommendedName>
        <fullName evidence="3">Aminotransferase-like plant mobile domain-containing protein</fullName>
    </recommendedName>
</protein>
<dbReference type="AlphaFoldDB" id="A0A453E497"/>
<proteinExistence type="predicted"/>
<reference evidence="1" key="3">
    <citation type="journal article" date="2017" name="Nature">
        <title>Genome sequence of the progenitor of the wheat D genome Aegilops tauschii.</title>
        <authorList>
            <person name="Luo M.C."/>
            <person name="Gu Y.Q."/>
            <person name="Puiu D."/>
            <person name="Wang H."/>
            <person name="Twardziok S.O."/>
            <person name="Deal K.R."/>
            <person name="Huo N."/>
            <person name="Zhu T."/>
            <person name="Wang L."/>
            <person name="Wang Y."/>
            <person name="McGuire P.E."/>
            <person name="Liu S."/>
            <person name="Long H."/>
            <person name="Ramasamy R.K."/>
            <person name="Rodriguez J.C."/>
            <person name="Van S.L."/>
            <person name="Yuan L."/>
            <person name="Wang Z."/>
            <person name="Xia Z."/>
            <person name="Xiao L."/>
            <person name="Anderson O.D."/>
            <person name="Ouyang S."/>
            <person name="Liang Y."/>
            <person name="Zimin A.V."/>
            <person name="Pertea G."/>
            <person name="Qi P."/>
            <person name="Bennetzen J.L."/>
            <person name="Dai X."/>
            <person name="Dawson M.W."/>
            <person name="Muller H.G."/>
            <person name="Kugler K."/>
            <person name="Rivarola-Duarte L."/>
            <person name="Spannagl M."/>
            <person name="Mayer K.F.X."/>
            <person name="Lu F.H."/>
            <person name="Bevan M.W."/>
            <person name="Leroy P."/>
            <person name="Li P."/>
            <person name="You F.M."/>
            <person name="Sun Q."/>
            <person name="Liu Z."/>
            <person name="Lyons E."/>
            <person name="Wicker T."/>
            <person name="Salzberg S.L."/>
            <person name="Devos K.M."/>
            <person name="Dvorak J."/>
        </authorList>
    </citation>
    <scope>NUCLEOTIDE SEQUENCE [LARGE SCALE GENOMIC DNA]</scope>
    <source>
        <strain evidence="1">cv. AL8/78</strain>
    </source>
</reference>
<sequence>MTKKESIILQSRYSADRLHDIVKGLSQRRKDLICTQKWGNLLNIGKFSAPKGLLEWIVDRINPKLGEFRNPRNNTNILFTRQMVEKALGLPTGTRPVVIISKHEESPHREFYKTDYEHGRRAPIHHAATMLEKGTDLDDETFFRTFFLVALATHFTPGTGNMVPLEYLGSLEVASEVCEYAWGEQILKDVMSEADTFQKKKKALLDGVFKKIWVGSCLPVLAVYTLYYTSVSIANFIALFFHLNTHVLVILFIPDYIHESSLSTHRINYSLPRSSHVIDADFEFVMLADKSRLSQTHIFMAHDRFVHLRQPHMSL</sequence>
<dbReference type="Proteomes" id="UP000015105">
    <property type="component" value="Chromosome 3D"/>
</dbReference>